<organism evidence="1 2">
    <name type="scientific">Daucus carota subsp. sativus</name>
    <name type="common">Carrot</name>
    <dbReference type="NCBI Taxonomy" id="79200"/>
    <lineage>
        <taxon>Eukaryota</taxon>
        <taxon>Viridiplantae</taxon>
        <taxon>Streptophyta</taxon>
        <taxon>Embryophyta</taxon>
        <taxon>Tracheophyta</taxon>
        <taxon>Spermatophyta</taxon>
        <taxon>Magnoliopsida</taxon>
        <taxon>eudicotyledons</taxon>
        <taxon>Gunneridae</taxon>
        <taxon>Pentapetalae</taxon>
        <taxon>asterids</taxon>
        <taxon>campanulids</taxon>
        <taxon>Apiales</taxon>
        <taxon>Apiaceae</taxon>
        <taxon>Apioideae</taxon>
        <taxon>Scandiceae</taxon>
        <taxon>Daucinae</taxon>
        <taxon>Daucus</taxon>
        <taxon>Daucus sect. Daucus</taxon>
    </lineage>
</organism>
<protein>
    <submittedName>
        <fullName evidence="1">Uncharacterized protein</fullName>
    </submittedName>
</protein>
<evidence type="ECO:0000313" key="2">
    <source>
        <dbReference type="Proteomes" id="UP000077755"/>
    </source>
</evidence>
<dbReference type="EMBL" id="CP093349">
    <property type="protein sequence ID" value="WOH09137.1"/>
    <property type="molecule type" value="Genomic_DNA"/>
</dbReference>
<sequence length="59" mass="6973">MKYCLEKKLNNQSKWLTPRSYEATNTNTITEHSKLKTIICRQTNPIANSFEDIKTKIER</sequence>
<gene>
    <name evidence="1" type="ORF">DCAR_0728592</name>
</gene>
<accession>A0A164TPI8</accession>
<proteinExistence type="predicted"/>
<name>A0A164TPI8_DAUCS</name>
<dbReference type="AlphaFoldDB" id="A0A164TPI8"/>
<reference evidence="1" key="1">
    <citation type="journal article" date="2016" name="Nat. Genet.">
        <title>A high-quality carrot genome assembly provides new insights into carotenoid accumulation and asterid genome evolution.</title>
        <authorList>
            <person name="Iorizzo M."/>
            <person name="Ellison S."/>
            <person name="Senalik D."/>
            <person name="Zeng P."/>
            <person name="Satapoomin P."/>
            <person name="Huang J."/>
            <person name="Bowman M."/>
            <person name="Iovene M."/>
            <person name="Sanseverino W."/>
            <person name="Cavagnaro P."/>
            <person name="Yildiz M."/>
            <person name="Macko-Podgorni A."/>
            <person name="Moranska E."/>
            <person name="Grzebelus E."/>
            <person name="Grzebelus D."/>
            <person name="Ashrafi H."/>
            <person name="Zheng Z."/>
            <person name="Cheng S."/>
            <person name="Spooner D."/>
            <person name="Van Deynze A."/>
            <person name="Simon P."/>
        </authorList>
    </citation>
    <scope>NUCLEOTIDE SEQUENCE</scope>
    <source>
        <tissue evidence="1">Leaf</tissue>
    </source>
</reference>
<dbReference type="Proteomes" id="UP000077755">
    <property type="component" value="Chromosome 7"/>
</dbReference>
<keyword evidence="2" id="KW-1185">Reference proteome</keyword>
<evidence type="ECO:0000313" key="1">
    <source>
        <dbReference type="EMBL" id="WOH09137.1"/>
    </source>
</evidence>
<dbReference type="Gramene" id="KZM87801">
    <property type="protein sequence ID" value="KZM87801"/>
    <property type="gene ID" value="DCAR_024902"/>
</dbReference>
<reference evidence="1" key="2">
    <citation type="submission" date="2022-03" db="EMBL/GenBank/DDBJ databases">
        <title>Draft title - Genomic analysis of global carrot germplasm unveils the trajectory of domestication and the origin of high carotenoid orange carrot.</title>
        <authorList>
            <person name="Iorizzo M."/>
            <person name="Ellison S."/>
            <person name="Senalik D."/>
            <person name="Macko-Podgorni A."/>
            <person name="Grzebelus D."/>
            <person name="Bostan H."/>
            <person name="Rolling W."/>
            <person name="Curaba J."/>
            <person name="Simon P."/>
        </authorList>
    </citation>
    <scope>NUCLEOTIDE SEQUENCE</scope>
    <source>
        <tissue evidence="1">Leaf</tissue>
    </source>
</reference>